<evidence type="ECO:0000313" key="4">
    <source>
        <dbReference type="Proteomes" id="UP000765845"/>
    </source>
</evidence>
<dbReference type="PROSITE" id="PS00061">
    <property type="entry name" value="ADH_SHORT"/>
    <property type="match status" value="1"/>
</dbReference>
<keyword evidence="4" id="KW-1185">Reference proteome</keyword>
<protein>
    <submittedName>
        <fullName evidence="3">SDR family NAD(P)-dependent oxidoreductase</fullName>
    </submittedName>
</protein>
<gene>
    <name evidence="3" type="ORF">HCU74_01765</name>
</gene>
<dbReference type="Proteomes" id="UP000765845">
    <property type="component" value="Unassembled WGS sequence"/>
</dbReference>
<dbReference type="Gene3D" id="3.40.50.720">
    <property type="entry name" value="NAD(P)-binding Rossmann-like Domain"/>
    <property type="match status" value="1"/>
</dbReference>
<evidence type="ECO:0000256" key="1">
    <source>
        <dbReference type="ARBA" id="ARBA00023002"/>
    </source>
</evidence>
<dbReference type="PRINTS" id="PR00081">
    <property type="entry name" value="GDHRDH"/>
</dbReference>
<evidence type="ECO:0000313" key="3">
    <source>
        <dbReference type="EMBL" id="NKI16136.1"/>
    </source>
</evidence>
<organism evidence="3 4">
    <name type="scientific">Spongiibacter thalassae</name>
    <dbReference type="NCBI Taxonomy" id="2721624"/>
    <lineage>
        <taxon>Bacteria</taxon>
        <taxon>Pseudomonadati</taxon>
        <taxon>Pseudomonadota</taxon>
        <taxon>Gammaproteobacteria</taxon>
        <taxon>Cellvibrionales</taxon>
        <taxon>Spongiibacteraceae</taxon>
        <taxon>Spongiibacter</taxon>
    </lineage>
</organism>
<dbReference type="InterPro" id="IPR036291">
    <property type="entry name" value="NAD(P)-bd_dom_sf"/>
</dbReference>
<comment type="caution">
    <text evidence="3">The sequence shown here is derived from an EMBL/GenBank/DDBJ whole genome shotgun (WGS) entry which is preliminary data.</text>
</comment>
<sequence>MDIAGKVAVVTGGGSGLGQAIARRVVADGGKVAIFDMNEAAGQAMVSELGDAALFASVNVADEASVAAGIAQVMDRFGAIHVCVNCAGIGSAHKTYSPKQGAFPLADWNKTIAVNLTGTFNVLRLCAEQMAKNDPVNDDGGRGVIINTASVAAYEGQIGQAAYSASKGGIVGMTLPIARDLSAIGVRVNTIVPGLINTPLFDSVTPEIHQTLCNSVLYPKRLGKPEEIAKLAAAIIDNDYINGECIRMDGGIRMQPR</sequence>
<dbReference type="PANTHER" id="PTHR43658">
    <property type="entry name" value="SHORT-CHAIN DEHYDROGENASE/REDUCTASE"/>
    <property type="match status" value="1"/>
</dbReference>
<reference evidence="3 4" key="1">
    <citation type="submission" date="2020-04" db="EMBL/GenBank/DDBJ databases">
        <authorList>
            <person name="Yoon J."/>
        </authorList>
    </citation>
    <scope>NUCLEOTIDE SEQUENCE [LARGE SCALE GENOMIC DNA]</scope>
    <source>
        <strain evidence="3 4">KMU-166</strain>
    </source>
</reference>
<keyword evidence="1" id="KW-0560">Oxidoreductase</keyword>
<comment type="similarity">
    <text evidence="2">Belongs to the short-chain dehydrogenases/reductases (SDR) family.</text>
</comment>
<dbReference type="Pfam" id="PF00106">
    <property type="entry name" value="adh_short"/>
    <property type="match status" value="1"/>
</dbReference>
<dbReference type="PRINTS" id="PR00080">
    <property type="entry name" value="SDRFAMILY"/>
</dbReference>
<dbReference type="InterPro" id="IPR002347">
    <property type="entry name" value="SDR_fam"/>
</dbReference>
<evidence type="ECO:0000256" key="2">
    <source>
        <dbReference type="RuleBase" id="RU000363"/>
    </source>
</evidence>
<proteinExistence type="inferred from homology"/>
<dbReference type="EMBL" id="JAAWWK010000001">
    <property type="protein sequence ID" value="NKI16136.1"/>
    <property type="molecule type" value="Genomic_DNA"/>
</dbReference>
<dbReference type="RefSeq" id="WP_168448672.1">
    <property type="nucleotide sequence ID" value="NZ_JAAWWK010000001.1"/>
</dbReference>
<dbReference type="PANTHER" id="PTHR43658:SF8">
    <property type="entry name" value="17-BETA-HYDROXYSTEROID DEHYDROGENASE 14-RELATED"/>
    <property type="match status" value="1"/>
</dbReference>
<accession>A0ABX1GB06</accession>
<dbReference type="InterPro" id="IPR020904">
    <property type="entry name" value="Sc_DH/Rdtase_CS"/>
</dbReference>
<dbReference type="SUPFAM" id="SSF51735">
    <property type="entry name" value="NAD(P)-binding Rossmann-fold domains"/>
    <property type="match status" value="1"/>
</dbReference>
<name>A0ABX1GB06_9GAMM</name>